<evidence type="ECO:0000256" key="1">
    <source>
        <dbReference type="ARBA" id="ARBA00007261"/>
    </source>
</evidence>
<dbReference type="InterPro" id="IPR050626">
    <property type="entry name" value="Peptidase_M16"/>
</dbReference>
<dbReference type="Proteomes" id="UP001311799">
    <property type="component" value="Unassembled WGS sequence"/>
</dbReference>
<dbReference type="EMBL" id="JAWDEY010000013">
    <property type="protein sequence ID" value="KAK6589319.1"/>
    <property type="molecule type" value="Genomic_DNA"/>
</dbReference>
<keyword evidence="4" id="KW-0378">Hydrolase</keyword>
<sequence length="1212" mass="138815">MLINNSFLYALLCFYAIIDLLGSGLLGLGANVILFCDCLGDSNVKVSNVRTDQLLNKGADIPFGSSGPTFTFLSRLNSEYKVYELKNGLISILISENNVDKCEISIINGVGVVHEPNKFRGLAFILMTALMSLSNLYKQEYGLKDFIKENSGSYKYDILQVYSSYEFVVPCTIFERTLELIGDMFTNPVITKKSLLRSIKTIETELISGEGTKMNDILFQSLLLSSSPYSSSDKRSKNIYYDLETIDFIKNSDSDEASAPFRNFFAENYSANRFIISVKSNLSLERLSKLMNDFFSNISNKNLSVYSPMKPTRVAIVNPYLFSLNSIFISDNKDKDSITLLFPLMEYTFPFHKNDPIFFLYRTINSREDSKSLINLLISKNVVSSIDIALIHYLVGYSNLSINFNLIGDGINEIPFILKSFFSTIKIVEKMGHNLEFYTKFKSTVLNNAKYLKGHREVYLETEQIVSNLFSFGTRTASSLLFGHLEFSDFDSELESRIIKQINPRNMSIQILLSRPVFHSQMNSAPKFIKNKEDCTSYSNFISNRNTFHILQLTSYLDAHEVNYKVYFGINYLFGNINECFVNYLENISTEFTNSLDIFPPYIDNEMMYDRVINKSEFKRQMNHLNNGSSSKSNIKQPIKLNEILDGNSVQRTKNFSVFSHIYYFFRKEQKDDFSLFLSFSFPYHIKKLLELNSITVYSLLFLIRESVKHFSLKIASEYSNIKFTAEPNISIPSSAINNVFAFNLLFIFDKEHRIELISELINNLLNLDAQTFALVVRDSINYLKNYKNNFEMENVLMYLSVLNSNFNLHAEKIYKEIKLIKFGLFSYFVKNIFLYSNFNGFIYSKLSPIDAESSLSKFFYEIKRDFPGENFGSASLKSITNLSTEQRASGFSRLTRTIKKSKGLTARKFKTFTNIKRTMRALTKFTGVVLKNESECANQGIGLNIKNDSKKNSGSGSSPLKCSNLSSKKLSDLQIIDLESLPPKTKLYFQVSLTKTIQKNFSILGIYIGRFEPYYQVLGEFISALANLVLTKYIKTTGSVEISPGSNLINRNYIFFSITATSNESLNIVNSNTITIFNSIFESIIKILNHSLFNSLKESFIAKFENESDKDYEYYNLIDEIINKRFSFNRCRSKKLILSSLKFKTLVDFIKKTFDNSPVLLHTIQMSVSYGGNETEPSVPKGFTFIYYTNDFFELNNTKIIKPAESVKPLT</sequence>
<dbReference type="InterPro" id="IPR011765">
    <property type="entry name" value="Pept_M16_N"/>
</dbReference>
<keyword evidence="10" id="KW-1185">Reference proteome</keyword>
<dbReference type="GO" id="GO:0046872">
    <property type="term" value="F:metal ion binding"/>
    <property type="evidence" value="ECO:0007669"/>
    <property type="project" value="UniProtKB-KW"/>
</dbReference>
<dbReference type="InterPro" id="IPR011249">
    <property type="entry name" value="Metalloenz_LuxS/M16"/>
</dbReference>
<evidence type="ECO:0000256" key="7">
    <source>
        <dbReference type="SAM" id="Phobius"/>
    </source>
</evidence>
<keyword evidence="5" id="KW-0862">Zinc</keyword>
<proteinExistence type="inferred from homology"/>
<keyword evidence="7" id="KW-0812">Transmembrane</keyword>
<keyword evidence="7" id="KW-0472">Membrane</keyword>
<dbReference type="GO" id="GO:0008237">
    <property type="term" value="F:metallopeptidase activity"/>
    <property type="evidence" value="ECO:0007669"/>
    <property type="project" value="UniProtKB-KW"/>
</dbReference>
<dbReference type="PANTHER" id="PTHR43690">
    <property type="entry name" value="NARDILYSIN"/>
    <property type="match status" value="1"/>
</dbReference>
<dbReference type="Gene3D" id="3.30.830.10">
    <property type="entry name" value="Metalloenzyme, LuxS/M16 peptidase-like"/>
    <property type="match status" value="3"/>
</dbReference>
<dbReference type="SUPFAM" id="SSF63411">
    <property type="entry name" value="LuxS/MPP-like metallohydrolase"/>
    <property type="match status" value="3"/>
</dbReference>
<keyword evidence="3" id="KW-0479">Metal-binding</keyword>
<name>A0AAV9XXT4_9CRYT</name>
<dbReference type="AlphaFoldDB" id="A0AAV9XXT4"/>
<evidence type="ECO:0000313" key="9">
    <source>
        <dbReference type="EMBL" id="KAK6589319.1"/>
    </source>
</evidence>
<dbReference type="GO" id="GO:0006508">
    <property type="term" value="P:proteolysis"/>
    <property type="evidence" value="ECO:0007669"/>
    <property type="project" value="UniProtKB-KW"/>
</dbReference>
<evidence type="ECO:0000256" key="2">
    <source>
        <dbReference type="ARBA" id="ARBA00022670"/>
    </source>
</evidence>
<organism evidence="9 10">
    <name type="scientific">Cryptosporidium xiaoi</name>
    <dbReference type="NCBI Taxonomy" id="659607"/>
    <lineage>
        <taxon>Eukaryota</taxon>
        <taxon>Sar</taxon>
        <taxon>Alveolata</taxon>
        <taxon>Apicomplexa</taxon>
        <taxon>Conoidasida</taxon>
        <taxon>Coccidia</taxon>
        <taxon>Eucoccidiorida</taxon>
        <taxon>Eimeriorina</taxon>
        <taxon>Cryptosporidiidae</taxon>
        <taxon>Cryptosporidium</taxon>
    </lineage>
</organism>
<evidence type="ECO:0000256" key="6">
    <source>
        <dbReference type="ARBA" id="ARBA00023049"/>
    </source>
</evidence>
<comment type="caution">
    <text evidence="9">The sequence shown here is derived from an EMBL/GenBank/DDBJ whole genome shotgun (WGS) entry which is preliminary data.</text>
</comment>
<evidence type="ECO:0000256" key="4">
    <source>
        <dbReference type="ARBA" id="ARBA00022801"/>
    </source>
</evidence>
<keyword evidence="7" id="KW-1133">Transmembrane helix</keyword>
<evidence type="ECO:0000313" key="10">
    <source>
        <dbReference type="Proteomes" id="UP001311799"/>
    </source>
</evidence>
<dbReference type="PANTHER" id="PTHR43690:SF18">
    <property type="entry name" value="INSULIN-DEGRADING ENZYME-RELATED"/>
    <property type="match status" value="1"/>
</dbReference>
<gene>
    <name evidence="9" type="ORF">RS030_213254</name>
</gene>
<accession>A0AAV9XXT4</accession>
<protein>
    <submittedName>
        <fullName evidence="9">Secreted insulinase like peptidase</fullName>
    </submittedName>
</protein>
<dbReference type="Pfam" id="PF00675">
    <property type="entry name" value="Peptidase_M16"/>
    <property type="match status" value="1"/>
</dbReference>
<evidence type="ECO:0000256" key="3">
    <source>
        <dbReference type="ARBA" id="ARBA00022723"/>
    </source>
</evidence>
<feature type="domain" description="Peptidase M16 N-terminal" evidence="8">
    <location>
        <begin position="94"/>
        <end position="206"/>
    </location>
</feature>
<feature type="transmembrane region" description="Helical" evidence="7">
    <location>
        <begin position="7"/>
        <end position="35"/>
    </location>
</feature>
<evidence type="ECO:0000259" key="8">
    <source>
        <dbReference type="Pfam" id="PF00675"/>
    </source>
</evidence>
<evidence type="ECO:0000256" key="5">
    <source>
        <dbReference type="ARBA" id="ARBA00022833"/>
    </source>
</evidence>
<keyword evidence="6" id="KW-0482">Metalloprotease</keyword>
<reference evidence="9 10" key="1">
    <citation type="submission" date="2023-10" db="EMBL/GenBank/DDBJ databases">
        <title>Comparative genomics analysis reveals potential genetic determinants of host preference in Cryptosporidium xiaoi.</title>
        <authorList>
            <person name="Xiao L."/>
            <person name="Li J."/>
        </authorList>
    </citation>
    <scope>NUCLEOTIDE SEQUENCE [LARGE SCALE GENOMIC DNA]</scope>
    <source>
        <strain evidence="9 10">52996</strain>
    </source>
</reference>
<comment type="similarity">
    <text evidence="1">Belongs to the peptidase M16 family.</text>
</comment>
<keyword evidence="2" id="KW-0645">Protease</keyword>